<sequence>MAGCTSLYKKDMLGHFGCVNAIEFSNNGGEWLVSGTQFKLGLSVPIRLFCDDDDDDDDTTEGAFPEEKNKRHIQLSKTPGAR</sequence>
<organism evidence="2 3">
    <name type="scientific">Scophthalmus maximus</name>
    <name type="common">Turbot</name>
    <name type="synonym">Psetta maxima</name>
    <dbReference type="NCBI Taxonomy" id="52904"/>
    <lineage>
        <taxon>Eukaryota</taxon>
        <taxon>Metazoa</taxon>
        <taxon>Chordata</taxon>
        <taxon>Craniata</taxon>
        <taxon>Vertebrata</taxon>
        <taxon>Euteleostomi</taxon>
        <taxon>Actinopterygii</taxon>
        <taxon>Neopterygii</taxon>
        <taxon>Teleostei</taxon>
        <taxon>Neoteleostei</taxon>
        <taxon>Acanthomorphata</taxon>
        <taxon>Carangaria</taxon>
        <taxon>Pleuronectiformes</taxon>
        <taxon>Pleuronectoidei</taxon>
        <taxon>Scophthalmidae</taxon>
        <taxon>Scophthalmus</taxon>
    </lineage>
</organism>
<evidence type="ECO:0000313" key="3">
    <source>
        <dbReference type="Proteomes" id="UP000438429"/>
    </source>
</evidence>
<dbReference type="Proteomes" id="UP000438429">
    <property type="component" value="Unassembled WGS sequence"/>
</dbReference>
<evidence type="ECO:0000313" key="2">
    <source>
        <dbReference type="EMBL" id="KAF0031165.1"/>
    </source>
</evidence>
<feature type="region of interest" description="Disordered" evidence="1">
    <location>
        <begin position="53"/>
        <end position="82"/>
    </location>
</feature>
<dbReference type="EMBL" id="VEVO01000014">
    <property type="protein sequence ID" value="KAF0031165.1"/>
    <property type="molecule type" value="Genomic_DNA"/>
</dbReference>
<protein>
    <submittedName>
        <fullName evidence="2">Uncharacterized protein</fullName>
    </submittedName>
</protein>
<dbReference type="AlphaFoldDB" id="A0A6A4SF43"/>
<evidence type="ECO:0000256" key="1">
    <source>
        <dbReference type="SAM" id="MobiDB-lite"/>
    </source>
</evidence>
<proteinExistence type="predicted"/>
<reference evidence="2 3" key="1">
    <citation type="submission" date="2019-06" db="EMBL/GenBank/DDBJ databases">
        <title>Draft genomes of female and male turbot (Scophthalmus maximus).</title>
        <authorList>
            <person name="Xu H."/>
            <person name="Xu X.-W."/>
            <person name="Shao C."/>
            <person name="Chen S."/>
        </authorList>
    </citation>
    <scope>NUCLEOTIDE SEQUENCE [LARGE SCALE GENOMIC DNA]</scope>
    <source>
        <strain evidence="2">Ysfricsl-2016a</strain>
        <tissue evidence="2">Blood</tissue>
    </source>
</reference>
<comment type="caution">
    <text evidence="2">The sequence shown here is derived from an EMBL/GenBank/DDBJ whole genome shotgun (WGS) entry which is preliminary data.</text>
</comment>
<gene>
    <name evidence="2" type="ORF">F2P81_015720</name>
</gene>
<name>A0A6A4SF43_SCOMX</name>
<accession>A0A6A4SF43</accession>